<evidence type="ECO:0000313" key="1">
    <source>
        <dbReference type="EMBL" id="JAD28626.1"/>
    </source>
</evidence>
<organism evidence="1">
    <name type="scientific">Arundo donax</name>
    <name type="common">Giant reed</name>
    <name type="synonym">Donax arundinaceus</name>
    <dbReference type="NCBI Taxonomy" id="35708"/>
    <lineage>
        <taxon>Eukaryota</taxon>
        <taxon>Viridiplantae</taxon>
        <taxon>Streptophyta</taxon>
        <taxon>Embryophyta</taxon>
        <taxon>Tracheophyta</taxon>
        <taxon>Spermatophyta</taxon>
        <taxon>Magnoliopsida</taxon>
        <taxon>Liliopsida</taxon>
        <taxon>Poales</taxon>
        <taxon>Poaceae</taxon>
        <taxon>PACMAD clade</taxon>
        <taxon>Arundinoideae</taxon>
        <taxon>Arundineae</taxon>
        <taxon>Arundo</taxon>
    </lineage>
</organism>
<sequence>MLTCDSCCSTAATSSCFQFLSILTQIWIEKWSWIAILPTVM</sequence>
<dbReference type="AlphaFoldDB" id="A0A0A8YQJ4"/>
<reference evidence="1" key="1">
    <citation type="submission" date="2014-09" db="EMBL/GenBank/DDBJ databases">
        <authorList>
            <person name="Magalhaes I.L.F."/>
            <person name="Oliveira U."/>
            <person name="Santos F.R."/>
            <person name="Vidigal T.H.D.A."/>
            <person name="Brescovit A.D."/>
            <person name="Santos A.J."/>
        </authorList>
    </citation>
    <scope>NUCLEOTIDE SEQUENCE</scope>
    <source>
        <tissue evidence="1">Shoot tissue taken approximately 20 cm above the soil surface</tissue>
    </source>
</reference>
<proteinExistence type="predicted"/>
<dbReference type="EMBL" id="GBRH01269269">
    <property type="protein sequence ID" value="JAD28626.1"/>
    <property type="molecule type" value="Transcribed_RNA"/>
</dbReference>
<reference evidence="1" key="2">
    <citation type="journal article" date="2015" name="Data Brief">
        <title>Shoot transcriptome of the giant reed, Arundo donax.</title>
        <authorList>
            <person name="Barrero R.A."/>
            <person name="Guerrero F.D."/>
            <person name="Moolhuijzen P."/>
            <person name="Goolsby J.A."/>
            <person name="Tidwell J."/>
            <person name="Bellgard S.E."/>
            <person name="Bellgard M.I."/>
        </authorList>
    </citation>
    <scope>NUCLEOTIDE SEQUENCE</scope>
    <source>
        <tissue evidence="1">Shoot tissue taken approximately 20 cm above the soil surface</tissue>
    </source>
</reference>
<name>A0A0A8YQJ4_ARUDO</name>
<accession>A0A0A8YQJ4</accession>
<protein>
    <submittedName>
        <fullName evidence="1">Uncharacterized protein</fullName>
    </submittedName>
</protein>